<reference evidence="1" key="1">
    <citation type="journal article" date="2014" name="Front. Microbiol.">
        <title>High frequency of phylogenetically diverse reductive dehalogenase-homologous genes in deep subseafloor sedimentary metagenomes.</title>
        <authorList>
            <person name="Kawai M."/>
            <person name="Futagami T."/>
            <person name="Toyoda A."/>
            <person name="Takaki Y."/>
            <person name="Nishi S."/>
            <person name="Hori S."/>
            <person name="Arai W."/>
            <person name="Tsubouchi T."/>
            <person name="Morono Y."/>
            <person name="Uchiyama I."/>
            <person name="Ito T."/>
            <person name="Fujiyama A."/>
            <person name="Inagaki F."/>
            <person name="Takami H."/>
        </authorList>
    </citation>
    <scope>NUCLEOTIDE SEQUENCE</scope>
    <source>
        <strain evidence="1">Expedition CK06-06</strain>
    </source>
</reference>
<accession>X0W8E5</accession>
<name>X0W8E5_9ZZZZ</name>
<evidence type="ECO:0000313" key="1">
    <source>
        <dbReference type="EMBL" id="GAG20878.1"/>
    </source>
</evidence>
<dbReference type="AlphaFoldDB" id="X0W8E5"/>
<dbReference type="EMBL" id="BARS01039607">
    <property type="protein sequence ID" value="GAG20878.1"/>
    <property type="molecule type" value="Genomic_DNA"/>
</dbReference>
<comment type="caution">
    <text evidence="1">The sequence shown here is derived from an EMBL/GenBank/DDBJ whole genome shotgun (WGS) entry which is preliminary data.</text>
</comment>
<organism evidence="1">
    <name type="scientific">marine sediment metagenome</name>
    <dbReference type="NCBI Taxonomy" id="412755"/>
    <lineage>
        <taxon>unclassified sequences</taxon>
        <taxon>metagenomes</taxon>
        <taxon>ecological metagenomes</taxon>
    </lineage>
</organism>
<proteinExistence type="predicted"/>
<feature type="non-terminal residue" evidence="1">
    <location>
        <position position="42"/>
    </location>
</feature>
<protein>
    <submittedName>
        <fullName evidence="1">Uncharacterized protein</fullName>
    </submittedName>
</protein>
<gene>
    <name evidence="1" type="ORF">S01H1_60475</name>
</gene>
<sequence>MKDFNILDEVEAIAIQYTSRKPDYSDTSDVDWAVINDETKSL</sequence>